<feature type="compositionally biased region" description="Low complexity" evidence="2">
    <location>
        <begin position="417"/>
        <end position="429"/>
    </location>
</feature>
<sequence>MLAGASGAELGELLAELDAVASSASAARVSVAVEAVRRGEVAGSGVHGWVREHAPSLRQGGAGPVSRVAIEVATAGSRSDDGKGPAEGSPLGIVWDAVREGRVEAGTGCLVLRESARLAPLLRPETVPTVTSALVDLVTAWGPTLMRRLRPRLLADHGHHGALDDLQQRLAGAARLSMPHVESADLTEYQLWMTPEQAATLEAAIGPLSAPQPNDETGEADLRPAGQRRVEALTQVCAVASGTESLEDAGSPATLHVTIPLSDMQASTGAGEILGSVATGTLLAPETLRRLACDAAVVLHGLGAAGEPLTLGRLERLFTRPQRRHLWLRDRGCTYPGCSAPAAWARAHHVRHWSDGGPTDVSNAALLCQRHHTTVHRRRLRAQVRRRPDEHGRYVVWDLTDGSYDRASDTAPPGGDAVPTPETAAPAVA</sequence>
<proteinExistence type="inferred from homology"/>
<dbReference type="RefSeq" id="WP_204129666.1">
    <property type="nucleotide sequence ID" value="NZ_JAFDVD010000003.1"/>
</dbReference>
<comment type="caution">
    <text evidence="4">The sequence shown here is derived from an EMBL/GenBank/DDBJ whole genome shotgun (WGS) entry which is preliminary data.</text>
</comment>
<dbReference type="InterPro" id="IPR003615">
    <property type="entry name" value="HNH_nuc"/>
</dbReference>
<feature type="region of interest" description="Disordered" evidence="2">
    <location>
        <begin position="405"/>
        <end position="429"/>
    </location>
</feature>
<dbReference type="InterPro" id="IPR003870">
    <property type="entry name" value="DUF222"/>
</dbReference>
<evidence type="ECO:0000313" key="4">
    <source>
        <dbReference type="EMBL" id="MBM6399196.1"/>
    </source>
</evidence>
<organism evidence="4 5">
    <name type="scientific">Phycicoccus sonneratiae</name>
    <dbReference type="NCBI Taxonomy" id="2807628"/>
    <lineage>
        <taxon>Bacteria</taxon>
        <taxon>Bacillati</taxon>
        <taxon>Actinomycetota</taxon>
        <taxon>Actinomycetes</taxon>
        <taxon>Micrococcales</taxon>
        <taxon>Intrasporangiaceae</taxon>
        <taxon>Phycicoccus</taxon>
    </lineage>
</organism>
<gene>
    <name evidence="4" type="ORF">JQN70_02220</name>
</gene>
<dbReference type="InterPro" id="IPR002711">
    <property type="entry name" value="HNH"/>
</dbReference>
<evidence type="ECO:0000256" key="1">
    <source>
        <dbReference type="ARBA" id="ARBA00023450"/>
    </source>
</evidence>
<dbReference type="Pfam" id="PF02720">
    <property type="entry name" value="DUF222"/>
    <property type="match status" value="1"/>
</dbReference>
<dbReference type="CDD" id="cd00085">
    <property type="entry name" value="HNHc"/>
    <property type="match status" value="1"/>
</dbReference>
<dbReference type="EMBL" id="JAFDVD010000003">
    <property type="protein sequence ID" value="MBM6399196.1"/>
    <property type="molecule type" value="Genomic_DNA"/>
</dbReference>
<name>A0ABS2CH52_9MICO</name>
<evidence type="ECO:0000313" key="5">
    <source>
        <dbReference type="Proteomes" id="UP001430172"/>
    </source>
</evidence>
<comment type="similarity">
    <text evidence="1">Belongs to the Rv1128c/1148c/1588c/1702c/1945/3466 family.</text>
</comment>
<dbReference type="Proteomes" id="UP001430172">
    <property type="component" value="Unassembled WGS sequence"/>
</dbReference>
<dbReference type="SMART" id="SM00507">
    <property type="entry name" value="HNHc"/>
    <property type="match status" value="1"/>
</dbReference>
<dbReference type="Gene3D" id="1.10.30.50">
    <property type="match status" value="1"/>
</dbReference>
<evidence type="ECO:0000256" key="2">
    <source>
        <dbReference type="SAM" id="MobiDB-lite"/>
    </source>
</evidence>
<reference evidence="4" key="1">
    <citation type="submission" date="2021-02" db="EMBL/GenBank/DDBJ databases">
        <title>Phycicoccus sp. MQZ13P-5T, whole genome shotgun sequence.</title>
        <authorList>
            <person name="Tuo L."/>
        </authorList>
    </citation>
    <scope>NUCLEOTIDE SEQUENCE</scope>
    <source>
        <strain evidence="4">MQZ13P-5</strain>
    </source>
</reference>
<feature type="domain" description="HNH nuclease" evidence="3">
    <location>
        <begin position="321"/>
        <end position="373"/>
    </location>
</feature>
<protein>
    <submittedName>
        <fullName evidence="4">DUF222 domain-containing protein</fullName>
    </submittedName>
</protein>
<evidence type="ECO:0000259" key="3">
    <source>
        <dbReference type="SMART" id="SM00507"/>
    </source>
</evidence>
<keyword evidence="5" id="KW-1185">Reference proteome</keyword>
<dbReference type="Pfam" id="PF01844">
    <property type="entry name" value="HNH"/>
    <property type="match status" value="1"/>
</dbReference>
<accession>A0ABS2CH52</accession>